<comment type="catalytic activity">
    <reaction evidence="1 8">
        <text>Exonucleolytic cleavage in the 3'- to 5'-direction to yield nucleoside 5'-phosphates.</text>
        <dbReference type="EC" id="3.1.13.1"/>
    </reaction>
</comment>
<protein>
    <recommendedName>
        <fullName evidence="8">Ribonuclease R</fullName>
        <shortName evidence="8">RNase R</shortName>
        <ecNumber evidence="8">3.1.13.1</ecNumber>
    </recommendedName>
</protein>
<dbReference type="InterPro" id="IPR004476">
    <property type="entry name" value="RNase_II/RNase_R"/>
</dbReference>
<name>A0A1G2SIX3_9BACT</name>
<evidence type="ECO:0000256" key="6">
    <source>
        <dbReference type="ARBA" id="ARBA00022839"/>
    </source>
</evidence>
<gene>
    <name evidence="8" type="primary">rnr</name>
    <name evidence="10" type="ORF">A2591_03705</name>
</gene>
<dbReference type="STRING" id="1802730.A2591_03705"/>
<evidence type="ECO:0000256" key="2">
    <source>
        <dbReference type="ARBA" id="ARBA00004496"/>
    </source>
</evidence>
<dbReference type="SUPFAM" id="SSF50249">
    <property type="entry name" value="Nucleic acid-binding proteins"/>
    <property type="match status" value="4"/>
</dbReference>
<evidence type="ECO:0000256" key="8">
    <source>
        <dbReference type="HAMAP-Rule" id="MF_01895"/>
    </source>
</evidence>
<dbReference type="SMART" id="SM00316">
    <property type="entry name" value="S1"/>
    <property type="match status" value="1"/>
</dbReference>
<evidence type="ECO:0000256" key="7">
    <source>
        <dbReference type="ARBA" id="ARBA00022884"/>
    </source>
</evidence>
<dbReference type="GO" id="GO:0005829">
    <property type="term" value="C:cytosol"/>
    <property type="evidence" value="ECO:0007669"/>
    <property type="project" value="TreeGrafter"/>
</dbReference>
<keyword evidence="3 8" id="KW-0963">Cytoplasm</keyword>
<comment type="function">
    <text evidence="8">3'-5' exoribonuclease that releases 5'-nucleoside monophosphates and is involved in maturation of structured RNAs.</text>
</comment>
<evidence type="ECO:0000256" key="3">
    <source>
        <dbReference type="ARBA" id="ARBA00022490"/>
    </source>
</evidence>
<evidence type="ECO:0000313" key="11">
    <source>
        <dbReference type="Proteomes" id="UP000178168"/>
    </source>
</evidence>
<keyword evidence="7 8" id="KW-0694">RNA-binding</keyword>
<dbReference type="PANTHER" id="PTHR23355">
    <property type="entry name" value="RIBONUCLEASE"/>
    <property type="match status" value="1"/>
</dbReference>
<dbReference type="CDD" id="cd04471">
    <property type="entry name" value="S1_RNase_R"/>
    <property type="match status" value="1"/>
</dbReference>
<evidence type="ECO:0000256" key="4">
    <source>
        <dbReference type="ARBA" id="ARBA00022722"/>
    </source>
</evidence>
<dbReference type="EC" id="3.1.13.1" evidence="8"/>
<dbReference type="PANTHER" id="PTHR23355:SF9">
    <property type="entry name" value="DIS3-LIKE EXONUCLEASE 2"/>
    <property type="match status" value="1"/>
</dbReference>
<dbReference type="PROSITE" id="PS50126">
    <property type="entry name" value="S1"/>
    <property type="match status" value="1"/>
</dbReference>
<dbReference type="InterPro" id="IPR040476">
    <property type="entry name" value="CSD2"/>
</dbReference>
<dbReference type="InterPro" id="IPR003029">
    <property type="entry name" value="S1_domain"/>
</dbReference>
<dbReference type="InterPro" id="IPR001900">
    <property type="entry name" value="RNase_II/R"/>
</dbReference>
<dbReference type="Pfam" id="PF00575">
    <property type="entry name" value="S1"/>
    <property type="match status" value="1"/>
</dbReference>
<dbReference type="InterPro" id="IPR013223">
    <property type="entry name" value="RNase_B_OB_dom"/>
</dbReference>
<dbReference type="GO" id="GO:0008859">
    <property type="term" value="F:exoribonuclease II activity"/>
    <property type="evidence" value="ECO:0007669"/>
    <property type="project" value="UniProtKB-UniRule"/>
</dbReference>
<organism evidence="10 11">
    <name type="scientific">Candidatus Yonathbacteria bacterium RIFOXYD1_FULL_52_36</name>
    <dbReference type="NCBI Taxonomy" id="1802730"/>
    <lineage>
        <taxon>Bacteria</taxon>
        <taxon>Candidatus Yonathiibacteriota</taxon>
    </lineage>
</organism>
<dbReference type="Pfam" id="PF08206">
    <property type="entry name" value="OB_RNB"/>
    <property type="match status" value="1"/>
</dbReference>
<evidence type="ECO:0000256" key="5">
    <source>
        <dbReference type="ARBA" id="ARBA00022801"/>
    </source>
</evidence>
<comment type="similarity">
    <text evidence="8">Belongs to the RNR ribonuclease family. RNase R subfamily.</text>
</comment>
<dbReference type="Proteomes" id="UP000178168">
    <property type="component" value="Unassembled WGS sequence"/>
</dbReference>
<accession>A0A1G2SIX3</accession>
<dbReference type="InterPro" id="IPR011805">
    <property type="entry name" value="RNase_R"/>
</dbReference>
<keyword evidence="5 8" id="KW-0378">Hydrolase</keyword>
<sequence length="645" mass="73018">MEGTISLTTKAVGYVTAEGFDEDIEIPPQFIHTALHRDIVRVVLHPRVEGERQRGEVAEIVKRNKTEFVGTLEQSNGSLYLIPQDQKVYVDILITKGAPENKAGYKALVRITHWPDAKHSPEGELLKILGRAGEHNTEIEAIVLDKGLDPHFPEHAEDAARVIKAGAKADEAAEIARRRDMREVLTFTIDPDDAKDFDDALSFQTLPNGDVEIGVHIADVTHFVKKDSPLDQESSQRATSIYLVDRVIPMLPETLSNDLCSLNAHEVKLTFSAVFTFTPDSFEAGKPITIKDTWIGETVIYSDKRFTYEEAQKILDDKAGLHFDELYALDKLAKKLRAQRIDEGALLFDHDEIKFILDENNIPIGVKRKKIQDTNHLIEEFMLLANRRVAEYVGKKGHKENVAPHERPFVYRIHDAPNPEKMVELVDFVRRLGYKVKLKDGTIDSRSINALLKEVEGKPEENMIQTAAVRSMAKAIYSTKNIGHYGLAFEHYTHFTSPIRRYPDMMVHRLTKEYLAGRQVPAAALSEYQSMAEYASDMERRASEAERASIKYKQVEYMGARTGQIFNGTISGVAEWGVYVEEEETRCEGLVKIGNLGNDYYTLDKANYAITGSRTNKRYRLGDRIKVKVLRVDPVSRQIDYGIVE</sequence>
<dbReference type="Pfam" id="PF17876">
    <property type="entry name" value="CSD2"/>
    <property type="match status" value="1"/>
</dbReference>
<dbReference type="SMART" id="SM00955">
    <property type="entry name" value="RNB"/>
    <property type="match status" value="1"/>
</dbReference>
<dbReference type="InterPro" id="IPR012340">
    <property type="entry name" value="NA-bd_OB-fold"/>
</dbReference>
<dbReference type="GO" id="GO:0003723">
    <property type="term" value="F:RNA binding"/>
    <property type="evidence" value="ECO:0007669"/>
    <property type="project" value="UniProtKB-UniRule"/>
</dbReference>
<dbReference type="HAMAP" id="MF_01895">
    <property type="entry name" value="RNase_R"/>
    <property type="match status" value="1"/>
</dbReference>
<dbReference type="InterPro" id="IPR022966">
    <property type="entry name" value="RNase_II/R_CS"/>
</dbReference>
<evidence type="ECO:0000256" key="1">
    <source>
        <dbReference type="ARBA" id="ARBA00001849"/>
    </source>
</evidence>
<evidence type="ECO:0000259" key="9">
    <source>
        <dbReference type="PROSITE" id="PS50126"/>
    </source>
</evidence>
<dbReference type="AlphaFoldDB" id="A0A1G2SIX3"/>
<dbReference type="Pfam" id="PF00773">
    <property type="entry name" value="RNB"/>
    <property type="match status" value="1"/>
</dbReference>
<dbReference type="InterPro" id="IPR050180">
    <property type="entry name" value="RNR_Ribonuclease"/>
</dbReference>
<dbReference type="NCBIfam" id="TIGR02063">
    <property type="entry name" value="RNase_R"/>
    <property type="match status" value="1"/>
</dbReference>
<dbReference type="NCBIfam" id="TIGR00358">
    <property type="entry name" value="3_prime_RNase"/>
    <property type="match status" value="1"/>
</dbReference>
<keyword evidence="6 8" id="KW-0269">Exonuclease</keyword>
<dbReference type="PROSITE" id="PS01175">
    <property type="entry name" value="RIBONUCLEASE_II"/>
    <property type="match status" value="1"/>
</dbReference>
<comment type="caution">
    <text evidence="10">The sequence shown here is derived from an EMBL/GenBank/DDBJ whole genome shotgun (WGS) entry which is preliminary data.</text>
</comment>
<reference evidence="10 11" key="1">
    <citation type="journal article" date="2016" name="Nat. Commun.">
        <title>Thousands of microbial genomes shed light on interconnected biogeochemical processes in an aquifer system.</title>
        <authorList>
            <person name="Anantharaman K."/>
            <person name="Brown C.T."/>
            <person name="Hug L.A."/>
            <person name="Sharon I."/>
            <person name="Castelle C.J."/>
            <person name="Probst A.J."/>
            <person name="Thomas B.C."/>
            <person name="Singh A."/>
            <person name="Wilkins M.J."/>
            <person name="Karaoz U."/>
            <person name="Brodie E.L."/>
            <person name="Williams K.H."/>
            <person name="Hubbard S.S."/>
            <person name="Banfield J.F."/>
        </authorList>
    </citation>
    <scope>NUCLEOTIDE SEQUENCE [LARGE SCALE GENOMIC DNA]</scope>
</reference>
<dbReference type="EMBL" id="MHUZ01000033">
    <property type="protein sequence ID" value="OHA84970.1"/>
    <property type="molecule type" value="Genomic_DNA"/>
</dbReference>
<comment type="subcellular location">
    <subcellularLocation>
        <location evidence="2 8">Cytoplasm</location>
    </subcellularLocation>
</comment>
<keyword evidence="4 8" id="KW-0540">Nuclease</keyword>
<proteinExistence type="inferred from homology"/>
<dbReference type="GO" id="GO:0006402">
    <property type="term" value="P:mRNA catabolic process"/>
    <property type="evidence" value="ECO:0007669"/>
    <property type="project" value="TreeGrafter"/>
</dbReference>
<dbReference type="Gene3D" id="2.40.50.140">
    <property type="entry name" value="Nucleic acid-binding proteins"/>
    <property type="match status" value="2"/>
</dbReference>
<evidence type="ECO:0000313" key="10">
    <source>
        <dbReference type="EMBL" id="OHA84970.1"/>
    </source>
</evidence>
<feature type="domain" description="S1 motif" evidence="9">
    <location>
        <begin position="563"/>
        <end position="644"/>
    </location>
</feature>